<keyword evidence="3" id="KW-1133">Transmembrane helix</keyword>
<evidence type="ECO:0000256" key="3">
    <source>
        <dbReference type="SAM" id="Phobius"/>
    </source>
</evidence>
<dbReference type="EMBL" id="VGLS01000559">
    <property type="protein sequence ID" value="MBM3225384.1"/>
    <property type="molecule type" value="Genomic_DNA"/>
</dbReference>
<dbReference type="InterPro" id="IPR011600">
    <property type="entry name" value="Pept_C14_caspase"/>
</dbReference>
<dbReference type="InterPro" id="IPR001309">
    <property type="entry name" value="Pept_C14_p20"/>
</dbReference>
<feature type="compositionally biased region" description="Pro residues" evidence="2">
    <location>
        <begin position="347"/>
        <end position="356"/>
    </location>
</feature>
<evidence type="ECO:0000313" key="5">
    <source>
        <dbReference type="EMBL" id="MBM3225384.1"/>
    </source>
</evidence>
<dbReference type="GO" id="GO:0004197">
    <property type="term" value="F:cysteine-type endopeptidase activity"/>
    <property type="evidence" value="ECO:0007669"/>
    <property type="project" value="InterPro"/>
</dbReference>
<gene>
    <name evidence="5" type="ORF">FJZ47_16490</name>
</gene>
<evidence type="ECO:0000256" key="1">
    <source>
        <dbReference type="ARBA" id="ARBA00010134"/>
    </source>
</evidence>
<dbReference type="Pfam" id="PF00656">
    <property type="entry name" value="Peptidase_C14"/>
    <property type="match status" value="1"/>
</dbReference>
<keyword evidence="3" id="KW-0812">Transmembrane</keyword>
<feature type="transmembrane region" description="Helical" evidence="3">
    <location>
        <begin position="76"/>
        <end position="94"/>
    </location>
</feature>
<comment type="caution">
    <text evidence="5">The sequence shown here is derived from an EMBL/GenBank/DDBJ whole genome shotgun (WGS) entry which is preliminary data.</text>
</comment>
<dbReference type="AlphaFoldDB" id="A0A937W4Q7"/>
<feature type="domain" description="Caspase family p20" evidence="4">
    <location>
        <begin position="112"/>
        <end position="243"/>
    </location>
</feature>
<dbReference type="PROSITE" id="PS50208">
    <property type="entry name" value="CASPASE_P20"/>
    <property type="match status" value="1"/>
</dbReference>
<keyword evidence="3" id="KW-0472">Membrane</keyword>
<dbReference type="Proteomes" id="UP000712673">
    <property type="component" value="Unassembled WGS sequence"/>
</dbReference>
<reference evidence="5" key="1">
    <citation type="submission" date="2019-03" db="EMBL/GenBank/DDBJ databases">
        <title>Lake Tanganyika Metagenome-Assembled Genomes (MAGs).</title>
        <authorList>
            <person name="Tran P."/>
        </authorList>
    </citation>
    <scope>NUCLEOTIDE SEQUENCE</scope>
    <source>
        <strain evidence="5">K_DeepCast_65m_m2_066</strain>
    </source>
</reference>
<dbReference type="Gene3D" id="3.40.50.1460">
    <property type="match status" value="1"/>
</dbReference>
<dbReference type="SUPFAM" id="SSF52129">
    <property type="entry name" value="Caspase-like"/>
    <property type="match status" value="1"/>
</dbReference>
<evidence type="ECO:0000256" key="2">
    <source>
        <dbReference type="SAM" id="MobiDB-lite"/>
    </source>
</evidence>
<comment type="similarity">
    <text evidence="1">Belongs to the peptidase C14A family.</text>
</comment>
<dbReference type="InterPro" id="IPR052039">
    <property type="entry name" value="Caspase-related_regulators"/>
</dbReference>
<organism evidence="5 6">
    <name type="scientific">Tectimicrobiota bacterium</name>
    <dbReference type="NCBI Taxonomy" id="2528274"/>
    <lineage>
        <taxon>Bacteria</taxon>
        <taxon>Pseudomonadati</taxon>
        <taxon>Nitrospinota/Tectimicrobiota group</taxon>
        <taxon>Candidatus Tectimicrobiota</taxon>
    </lineage>
</organism>
<evidence type="ECO:0000259" key="4">
    <source>
        <dbReference type="PROSITE" id="PS50208"/>
    </source>
</evidence>
<feature type="non-terminal residue" evidence="5">
    <location>
        <position position="458"/>
    </location>
</feature>
<accession>A0A937W4Q7</accession>
<sequence>MHRASNWHRHATRLDQARQAAICGSPGHAPGYFCEVQYEYATILTPCEAQVRHHCEGDVGMHPATRRLQRWGSRRGWLLVMTILCAVLQMDTLLQAQSRGLTVDGKTVTGEEPRLALVIGNAAYDSAPLRNPVQDVRAMSTALQGMGFTVTALENASLGEMKRAIDDFGDALRTGNNGVGLFYFSGHGMQVKGRNFLIPIGARLKGERDVEYESVDVGRILGKMEDAGNRMNLVILDACRDNPFARSMRSTSSGLASVDAASGTFVAYATAPGRTADDGPGSNGLYTEQLVRHMQTPGLKVEDVFKRVRIEVEKRSDGKQVPWESSSLKGDFYFAGAPTEVASLPRSPSPEKPAPPANTDKPKSTIDEEEALWKVIETSSNPADFDEYLATYPQGRFAVAARVRLRQLRREDNVRSATVVVRAGQYRVEGSNPDGSKYAGRLTLEQAGTQYLLRWQIG</sequence>
<proteinExistence type="inferred from homology"/>
<protein>
    <submittedName>
        <fullName evidence="5">Caspase family protein</fullName>
    </submittedName>
</protein>
<dbReference type="PANTHER" id="PTHR22576:SF37">
    <property type="entry name" value="MUCOSA-ASSOCIATED LYMPHOID TISSUE LYMPHOMA TRANSLOCATION PROTEIN 1"/>
    <property type="match status" value="1"/>
</dbReference>
<name>A0A937W4Q7_UNCTE</name>
<dbReference type="PANTHER" id="PTHR22576">
    <property type="entry name" value="MUCOSA ASSOCIATED LYMPHOID TISSUE LYMPHOMA TRANSLOCATION PROTEIN 1/PARACASPASE"/>
    <property type="match status" value="1"/>
</dbReference>
<feature type="region of interest" description="Disordered" evidence="2">
    <location>
        <begin position="340"/>
        <end position="366"/>
    </location>
</feature>
<dbReference type="InterPro" id="IPR029030">
    <property type="entry name" value="Caspase-like_dom_sf"/>
</dbReference>
<dbReference type="GO" id="GO:0006508">
    <property type="term" value="P:proteolysis"/>
    <property type="evidence" value="ECO:0007669"/>
    <property type="project" value="InterPro"/>
</dbReference>
<dbReference type="InterPro" id="IPR015917">
    <property type="entry name" value="Pept_C14A"/>
</dbReference>
<evidence type="ECO:0000313" key="6">
    <source>
        <dbReference type="Proteomes" id="UP000712673"/>
    </source>
</evidence>
<dbReference type="SMART" id="SM00115">
    <property type="entry name" value="CASc"/>
    <property type="match status" value="1"/>
</dbReference>